<evidence type="ECO:0000313" key="4">
    <source>
        <dbReference type="Proteomes" id="UP001147700"/>
    </source>
</evidence>
<gene>
    <name evidence="3" type="ORF">OJ962_10900</name>
</gene>
<proteinExistence type="inferred from homology"/>
<comment type="caution">
    <text evidence="3">The sequence shown here is derived from an EMBL/GenBank/DDBJ whole genome shotgun (WGS) entry which is preliminary data.</text>
</comment>
<sequence length="114" mass="12390">MTRYALIVHQPDGPPPADLDLDGITRDVRALEQEMRDAGVWVFSGGLHDASTATTVQVRDGELITTDGPYPEGHEHIGGLTVIEVDDLDAALKWGRKSAQVINGLPIEVRPFYG</sequence>
<keyword evidence="4" id="KW-1185">Reference proteome</keyword>
<dbReference type="InterPro" id="IPR005545">
    <property type="entry name" value="YCII"/>
</dbReference>
<reference evidence="3" key="1">
    <citation type="submission" date="2022-10" db="EMBL/GenBank/DDBJ databases">
        <title>The WGS of Solirubrobacter sp. CPCC 204708.</title>
        <authorList>
            <person name="Jiang Z."/>
        </authorList>
    </citation>
    <scope>NUCLEOTIDE SEQUENCE</scope>
    <source>
        <strain evidence="3">CPCC 204708</strain>
    </source>
</reference>
<comment type="similarity">
    <text evidence="1">Belongs to the YciI family.</text>
</comment>
<accession>A0ABT4RHK6</accession>
<dbReference type="SUPFAM" id="SSF54909">
    <property type="entry name" value="Dimeric alpha+beta barrel"/>
    <property type="match status" value="1"/>
</dbReference>
<dbReference type="Gene3D" id="3.30.70.1060">
    <property type="entry name" value="Dimeric alpha+beta barrel"/>
    <property type="match status" value="1"/>
</dbReference>
<name>A0ABT4RHK6_9ACTN</name>
<organism evidence="3 4">
    <name type="scientific">Solirubrobacter deserti</name>
    <dbReference type="NCBI Taxonomy" id="2282478"/>
    <lineage>
        <taxon>Bacteria</taxon>
        <taxon>Bacillati</taxon>
        <taxon>Actinomycetota</taxon>
        <taxon>Thermoleophilia</taxon>
        <taxon>Solirubrobacterales</taxon>
        <taxon>Solirubrobacteraceae</taxon>
        <taxon>Solirubrobacter</taxon>
    </lineage>
</organism>
<protein>
    <submittedName>
        <fullName evidence="3">YciI family protein</fullName>
    </submittedName>
</protein>
<evidence type="ECO:0000313" key="3">
    <source>
        <dbReference type="EMBL" id="MDA0138011.1"/>
    </source>
</evidence>
<dbReference type="EMBL" id="JAPCID010000013">
    <property type="protein sequence ID" value="MDA0138011.1"/>
    <property type="molecule type" value="Genomic_DNA"/>
</dbReference>
<dbReference type="InterPro" id="IPR011008">
    <property type="entry name" value="Dimeric_a/b-barrel"/>
</dbReference>
<dbReference type="PANTHER" id="PTHR35174">
    <property type="entry name" value="BLL7171 PROTEIN-RELATED"/>
    <property type="match status" value="1"/>
</dbReference>
<dbReference type="PANTHER" id="PTHR35174:SF3">
    <property type="entry name" value="BLL7171 PROTEIN"/>
    <property type="match status" value="1"/>
</dbReference>
<dbReference type="RefSeq" id="WP_202954087.1">
    <property type="nucleotide sequence ID" value="NZ_JAPCID010000013.1"/>
</dbReference>
<evidence type="ECO:0000256" key="1">
    <source>
        <dbReference type="ARBA" id="ARBA00007689"/>
    </source>
</evidence>
<feature type="domain" description="YCII-related" evidence="2">
    <location>
        <begin position="24"/>
        <end position="106"/>
    </location>
</feature>
<dbReference type="Proteomes" id="UP001147700">
    <property type="component" value="Unassembled WGS sequence"/>
</dbReference>
<dbReference type="Pfam" id="PF03795">
    <property type="entry name" value="YCII"/>
    <property type="match status" value="1"/>
</dbReference>
<evidence type="ECO:0000259" key="2">
    <source>
        <dbReference type="Pfam" id="PF03795"/>
    </source>
</evidence>